<dbReference type="InterPro" id="IPR052047">
    <property type="entry name" value="GH94_Enzymes"/>
</dbReference>
<dbReference type="InterPro" id="IPR011013">
    <property type="entry name" value="Gal_mutarotase_sf_dom"/>
</dbReference>
<dbReference type="Gene3D" id="1.50.10.10">
    <property type="match status" value="1"/>
</dbReference>
<dbReference type="InterPro" id="IPR012341">
    <property type="entry name" value="6hp_glycosidase-like_sf"/>
</dbReference>
<dbReference type="OrthoDB" id="9769991at2"/>
<evidence type="ECO:0000313" key="5">
    <source>
        <dbReference type="EMBL" id="SPE23992.1"/>
    </source>
</evidence>
<dbReference type="AlphaFoldDB" id="A0A2N9LL79"/>
<keyword evidence="1 5" id="KW-0328">Glycosyltransferase</keyword>
<gene>
    <name evidence="5" type="ORF">SBA5_410034</name>
</gene>
<accession>A0A2N9LL79</accession>
<keyword evidence="2 5" id="KW-0808">Transferase</keyword>
<organism evidence="5 6">
    <name type="scientific">Candidatus Sulfuritelmatomonas gaucii</name>
    <dbReference type="NCBI Taxonomy" id="2043161"/>
    <lineage>
        <taxon>Bacteria</taxon>
        <taxon>Pseudomonadati</taxon>
        <taxon>Acidobacteriota</taxon>
        <taxon>Terriglobia</taxon>
        <taxon>Terriglobales</taxon>
        <taxon>Acidobacteriaceae</taxon>
        <taxon>Candidatus Sulfuritelmatomonas</taxon>
    </lineage>
</organism>
<dbReference type="Pfam" id="PF17167">
    <property type="entry name" value="Glyco_hydro_94"/>
    <property type="match status" value="1"/>
</dbReference>
<dbReference type="InterPro" id="IPR010383">
    <property type="entry name" value="Glyco_hydrolase_94_b-supersand"/>
</dbReference>
<evidence type="ECO:0000256" key="2">
    <source>
        <dbReference type="ARBA" id="ARBA00022679"/>
    </source>
</evidence>
<reference evidence="6" key="1">
    <citation type="submission" date="2018-02" db="EMBL/GenBank/DDBJ databases">
        <authorList>
            <person name="Hausmann B."/>
        </authorList>
    </citation>
    <scope>NUCLEOTIDE SEQUENCE [LARGE SCALE GENOMIC DNA]</scope>
    <source>
        <strain evidence="6">Peat soil MAG SbA5</strain>
    </source>
</reference>
<name>A0A2N9LL79_9BACT</name>
<proteinExistence type="predicted"/>
<dbReference type="Pfam" id="PF06165">
    <property type="entry name" value="GH94_b-supersand"/>
    <property type="match status" value="1"/>
</dbReference>
<dbReference type="SUPFAM" id="SSF48208">
    <property type="entry name" value="Six-hairpin glycosidases"/>
    <property type="match status" value="1"/>
</dbReference>
<evidence type="ECO:0000259" key="3">
    <source>
        <dbReference type="Pfam" id="PF06165"/>
    </source>
</evidence>
<dbReference type="SMART" id="SM01068">
    <property type="entry name" value="CBM_X"/>
    <property type="match status" value="1"/>
</dbReference>
<dbReference type="PANTHER" id="PTHR37469:SF2">
    <property type="entry name" value="CELLOBIONIC ACID PHOSPHORYLASE"/>
    <property type="match status" value="1"/>
</dbReference>
<dbReference type="InterPro" id="IPR008928">
    <property type="entry name" value="6-hairpin_glycosidase_sf"/>
</dbReference>
<dbReference type="GO" id="GO:0047738">
    <property type="term" value="F:cellobiose phosphorylase activity"/>
    <property type="evidence" value="ECO:0007669"/>
    <property type="project" value="UniProtKB-EC"/>
</dbReference>
<feature type="domain" description="Glycosyl hydrolase 94 supersandwich" evidence="3">
    <location>
        <begin position="11"/>
        <end position="269"/>
    </location>
</feature>
<sequence length="813" mass="91288">MKFGYFDDRNREYVITRPDTPLPWINYLGCQEYFGIVSNTAGGYSFYRDARLRRLTRYRYNNVPLDCGGRYIYLRDRETGQFWSPSWQPTRHSAEGYSCRHGLGYTIIGSTFADIAAHTRYFVPLDENLEIWQLSITNRRAARAQISVFASVEFCLWDAQDDATNFQRNLNIGEVEVADGVIYHKTEYRERRNHFAYFACSNPAAFDTQRDAFLGPYSAWDNPAAVAAGQLTNSIAHGWAPIGAHQVNLDLDPGETRQVVFILGYQENPADRKFDPPGSQIINKCCAKTVIAKYLDANEAAAAFARLNAYWDRLLNIFQVDTPEIHTNRMVNIWNAYQCMATFNISRSASLFESGIGRGLGFRDSNQDLLGFVHMAPARARQRILDLAATQLETGGAYHQYQPLTKRGNNDIGSGFNDDPHWLILSVAAYLKETGDWSILDEMVPFDNQPGTEAALYDHLHRSFRYTLERLGPHGLPLIGRADWNDCLNLNCFSETPGMSFQTTTNQDGKVAESVFIAGLFVHASRELAAIAHRHCHKTEASCFLSAAEKMEQTIKKYGWDGEWFLRAYDSFGAKVGSKECDEGKIFIESNGFCILAGIGLDDGKAASALAATRKHLATKHGIVVHQPAYSRYYLHLGEISSYPPGYKENAGVFCHVNPWIMIAETRLGHGDEAHDYYRRINPSAREEISEVHRCEPYVYAQMIAGKDAPTFGEAKNSWLTGTAAWNYYAIAQWILGIRPTYDGLEIAPVIPKTWPGFTATRIFRDVVYRIDIERKGSGNHIALTVDGAPIEGSIVSAPLDGRKEVSIVGVLS</sequence>
<dbReference type="EC" id="2.4.1.20" evidence="5"/>
<dbReference type="Gene3D" id="1.20.890.20">
    <property type="entry name" value="mpn423 like domain"/>
    <property type="match status" value="1"/>
</dbReference>
<dbReference type="Gene3D" id="2.70.98.40">
    <property type="entry name" value="Glycoside hydrolase, family 65, N-terminal domain"/>
    <property type="match status" value="1"/>
</dbReference>
<dbReference type="InterPro" id="IPR033432">
    <property type="entry name" value="GH94_catalytic"/>
</dbReference>
<dbReference type="Gene3D" id="2.60.420.10">
    <property type="entry name" value="Maltose phosphorylase, domain 3"/>
    <property type="match status" value="1"/>
</dbReference>
<dbReference type="Proteomes" id="UP000239735">
    <property type="component" value="Unassembled WGS sequence"/>
</dbReference>
<dbReference type="SUPFAM" id="SSF74650">
    <property type="entry name" value="Galactose mutarotase-like"/>
    <property type="match status" value="1"/>
</dbReference>
<evidence type="ECO:0000256" key="1">
    <source>
        <dbReference type="ARBA" id="ARBA00022676"/>
    </source>
</evidence>
<dbReference type="PANTHER" id="PTHR37469">
    <property type="entry name" value="CELLOBIONIC ACID PHOSPHORYLASE-RELATED"/>
    <property type="match status" value="1"/>
</dbReference>
<feature type="domain" description="Glycosyl hydrolase 94 catalytic" evidence="4">
    <location>
        <begin position="310"/>
        <end position="737"/>
    </location>
</feature>
<dbReference type="GO" id="GO:0005975">
    <property type="term" value="P:carbohydrate metabolic process"/>
    <property type="evidence" value="ECO:0007669"/>
    <property type="project" value="InterPro"/>
</dbReference>
<protein>
    <submittedName>
        <fullName evidence="5">Putative cellobiose phosphorylase</fullName>
        <ecNumber evidence="5">2.4.1.20</ecNumber>
    </submittedName>
</protein>
<dbReference type="EMBL" id="OKRB01000099">
    <property type="protein sequence ID" value="SPE23992.1"/>
    <property type="molecule type" value="Genomic_DNA"/>
</dbReference>
<evidence type="ECO:0000313" key="6">
    <source>
        <dbReference type="Proteomes" id="UP000239735"/>
    </source>
</evidence>
<evidence type="ECO:0000259" key="4">
    <source>
        <dbReference type="Pfam" id="PF17167"/>
    </source>
</evidence>
<dbReference type="GO" id="GO:0030246">
    <property type="term" value="F:carbohydrate binding"/>
    <property type="evidence" value="ECO:0007669"/>
    <property type="project" value="InterPro"/>
</dbReference>
<dbReference type="InterPro" id="IPR037018">
    <property type="entry name" value="GH65_N"/>
</dbReference>